<gene>
    <name evidence="1" type="ORF">cand_032260</name>
</gene>
<protein>
    <submittedName>
        <fullName evidence="1">Uncharacterized protein</fullName>
    </submittedName>
</protein>
<evidence type="ECO:0000313" key="1">
    <source>
        <dbReference type="EMBL" id="OII71513.1"/>
    </source>
</evidence>
<evidence type="ECO:0000313" key="2">
    <source>
        <dbReference type="Proteomes" id="UP000186804"/>
    </source>
</evidence>
<name>A0A1J4MBB0_9CRYT</name>
<proteinExistence type="predicted"/>
<accession>A0A1J4MBB0</accession>
<dbReference type="Proteomes" id="UP000186804">
    <property type="component" value="Unassembled WGS sequence"/>
</dbReference>
<dbReference type="AlphaFoldDB" id="A0A1J4MBB0"/>
<reference evidence="1 2" key="1">
    <citation type="submission" date="2016-10" db="EMBL/GenBank/DDBJ databases">
        <title>Reductive evolution of mitochondrial metabolism and differential evolution of invasion-related proteins in Cryptosporidium.</title>
        <authorList>
            <person name="Liu S."/>
            <person name="Roellig D.M."/>
            <person name="Guo Y."/>
            <person name="Li N."/>
            <person name="Frace M.A."/>
            <person name="Tang K."/>
            <person name="Zhang L."/>
            <person name="Feng Y."/>
            <person name="Xiao L."/>
        </authorList>
    </citation>
    <scope>NUCLEOTIDE SEQUENCE [LARGE SCALE GENOMIC DNA]</scope>
    <source>
        <strain evidence="1">30847</strain>
    </source>
</reference>
<dbReference type="VEuPathDB" id="CryptoDB:cand_032260"/>
<dbReference type="OrthoDB" id="339022at2759"/>
<sequence>MVTAICIDNGKRGLLRSSQRRKSLSSEKPKCSVAFCETVEFRTIYVSRIERLGQFYDLNNWDIATEEGDDYKQNILVDFVAQCIPLKDFDGQTGDRRIKRLLWRCEDYEDSFTVSWLDSVIQENNPIETEDQECLVEFTDNPKQLQMGNTCTHMCFDEFNDEYKGDLEDSLHQEVNFNLDL</sequence>
<comment type="caution">
    <text evidence="1">The sequence shown here is derived from an EMBL/GenBank/DDBJ whole genome shotgun (WGS) entry which is preliminary data.</text>
</comment>
<dbReference type="GeneID" id="92367410"/>
<keyword evidence="2" id="KW-1185">Reference proteome</keyword>
<dbReference type="EMBL" id="LRBS01000121">
    <property type="protein sequence ID" value="OII71513.1"/>
    <property type="molecule type" value="Genomic_DNA"/>
</dbReference>
<organism evidence="1 2">
    <name type="scientific">Cryptosporidium andersoni</name>
    <dbReference type="NCBI Taxonomy" id="117008"/>
    <lineage>
        <taxon>Eukaryota</taxon>
        <taxon>Sar</taxon>
        <taxon>Alveolata</taxon>
        <taxon>Apicomplexa</taxon>
        <taxon>Conoidasida</taxon>
        <taxon>Coccidia</taxon>
        <taxon>Eucoccidiorida</taxon>
        <taxon>Eimeriorina</taxon>
        <taxon>Cryptosporidiidae</taxon>
        <taxon>Cryptosporidium</taxon>
    </lineage>
</organism>
<dbReference type="RefSeq" id="XP_067066703.1">
    <property type="nucleotide sequence ID" value="XM_067213452.1"/>
</dbReference>